<gene>
    <name evidence="9" type="ORF">SAMN05444391_1471</name>
</gene>
<dbReference type="Gene3D" id="1.20.1600.10">
    <property type="entry name" value="Outer membrane efflux proteins (OEP)"/>
    <property type="match status" value="1"/>
</dbReference>
<dbReference type="Pfam" id="PF02321">
    <property type="entry name" value="OEP"/>
    <property type="match status" value="2"/>
</dbReference>
<dbReference type="AlphaFoldDB" id="A0A1M6TI81"/>
<organism evidence="9 10">
    <name type="scientific">Thermocrinis minervae</name>
    <dbReference type="NCBI Taxonomy" id="381751"/>
    <lineage>
        <taxon>Bacteria</taxon>
        <taxon>Pseudomonadati</taxon>
        <taxon>Aquificota</taxon>
        <taxon>Aquificia</taxon>
        <taxon>Aquificales</taxon>
        <taxon>Aquificaceae</taxon>
        <taxon>Thermocrinis</taxon>
    </lineage>
</organism>
<keyword evidence="8" id="KW-0175">Coiled coil</keyword>
<comment type="similarity">
    <text evidence="2">Belongs to the outer membrane factor (OMF) (TC 1.B.17) family.</text>
</comment>
<keyword evidence="7" id="KW-0998">Cell outer membrane</keyword>
<keyword evidence="6" id="KW-0472">Membrane</keyword>
<dbReference type="PANTHER" id="PTHR30026">
    <property type="entry name" value="OUTER MEMBRANE PROTEIN TOLC"/>
    <property type="match status" value="1"/>
</dbReference>
<evidence type="ECO:0000256" key="2">
    <source>
        <dbReference type="ARBA" id="ARBA00007613"/>
    </source>
</evidence>
<dbReference type="PANTHER" id="PTHR30026:SF20">
    <property type="entry name" value="OUTER MEMBRANE PROTEIN TOLC"/>
    <property type="match status" value="1"/>
</dbReference>
<keyword evidence="10" id="KW-1185">Reference proteome</keyword>
<evidence type="ECO:0000256" key="4">
    <source>
        <dbReference type="ARBA" id="ARBA00022452"/>
    </source>
</evidence>
<feature type="coiled-coil region" evidence="8">
    <location>
        <begin position="138"/>
        <end position="189"/>
    </location>
</feature>
<dbReference type="OrthoDB" id="10263at2"/>
<protein>
    <submittedName>
        <fullName evidence="9">Outer membrane protein TolC</fullName>
    </submittedName>
</protein>
<dbReference type="RefSeq" id="WP_079654549.1">
    <property type="nucleotide sequence ID" value="NZ_LT670846.1"/>
</dbReference>
<keyword evidence="4" id="KW-1134">Transmembrane beta strand</keyword>
<evidence type="ECO:0000256" key="3">
    <source>
        <dbReference type="ARBA" id="ARBA00022448"/>
    </source>
</evidence>
<name>A0A1M6TI81_9AQUI</name>
<dbReference type="GO" id="GO:0015562">
    <property type="term" value="F:efflux transmembrane transporter activity"/>
    <property type="evidence" value="ECO:0007669"/>
    <property type="project" value="InterPro"/>
</dbReference>
<proteinExistence type="inferred from homology"/>
<evidence type="ECO:0000256" key="8">
    <source>
        <dbReference type="SAM" id="Coils"/>
    </source>
</evidence>
<dbReference type="GO" id="GO:0015288">
    <property type="term" value="F:porin activity"/>
    <property type="evidence" value="ECO:0007669"/>
    <property type="project" value="TreeGrafter"/>
</dbReference>
<sequence>MMFLLLLFLLGISYAISLEEAVEVALKNNTSVRISELDIRKAEQAIRQARAGILPQVNLSYSYTRLSDSLAYGFTPKDRQSYLIGLNQTIFDRSIFTAITLAKDSMELKKLVHEDVKRTVEYQVKSLFYALLYKKKVVELLKENLSYWEENYKLAQAKYQAGILTKVDLIRTQAQLESAKAALEQAKTDYIKSLEDFKNLLKVDSITEPEGELSYSPFDKPLDILQEELLKNNSTLKVERVNYRVLQRQVELAKASYYPTLSANLGYQGSTGKKSFSGGTQWIEGYTAGVSLNYKIFDGFARDANVAQAQIDLLKEAQNLKDVESTQLTLLRKAYDDLQSLKTQIDATLKSLEASKEALRLSTERYRYGITTLLEVLDARNNYNTTLQNLYLLYYNYNSTLALIERLTR</sequence>
<dbReference type="Proteomes" id="UP000189810">
    <property type="component" value="Chromosome I"/>
</dbReference>
<evidence type="ECO:0000313" key="10">
    <source>
        <dbReference type="Proteomes" id="UP000189810"/>
    </source>
</evidence>
<dbReference type="SUPFAM" id="SSF56954">
    <property type="entry name" value="Outer membrane efflux proteins (OEP)"/>
    <property type="match status" value="1"/>
</dbReference>
<reference evidence="9 10" key="1">
    <citation type="submission" date="2016-11" db="EMBL/GenBank/DDBJ databases">
        <authorList>
            <person name="Jaros S."/>
            <person name="Januszkiewicz K."/>
            <person name="Wedrychowicz H."/>
        </authorList>
    </citation>
    <scope>NUCLEOTIDE SEQUENCE [LARGE SCALE GENOMIC DNA]</scope>
    <source>
        <strain evidence="9 10">DSM 19557</strain>
    </source>
</reference>
<dbReference type="EMBL" id="LT670846">
    <property type="protein sequence ID" value="SHK56593.1"/>
    <property type="molecule type" value="Genomic_DNA"/>
</dbReference>
<evidence type="ECO:0000256" key="1">
    <source>
        <dbReference type="ARBA" id="ARBA00004442"/>
    </source>
</evidence>
<dbReference type="InterPro" id="IPR003423">
    <property type="entry name" value="OMP_efflux"/>
</dbReference>
<dbReference type="GO" id="GO:1990281">
    <property type="term" value="C:efflux pump complex"/>
    <property type="evidence" value="ECO:0007669"/>
    <property type="project" value="TreeGrafter"/>
</dbReference>
<evidence type="ECO:0000256" key="5">
    <source>
        <dbReference type="ARBA" id="ARBA00022692"/>
    </source>
</evidence>
<accession>A0A1M6TI81</accession>
<comment type="subcellular location">
    <subcellularLocation>
        <location evidence="1">Cell outer membrane</location>
    </subcellularLocation>
</comment>
<keyword evidence="5" id="KW-0812">Transmembrane</keyword>
<keyword evidence="3" id="KW-0813">Transport</keyword>
<dbReference type="STRING" id="381751.SAMN05444391_1471"/>
<dbReference type="GO" id="GO:0009279">
    <property type="term" value="C:cell outer membrane"/>
    <property type="evidence" value="ECO:0007669"/>
    <property type="project" value="UniProtKB-SubCell"/>
</dbReference>
<dbReference type="InterPro" id="IPR051906">
    <property type="entry name" value="TolC-like"/>
</dbReference>
<evidence type="ECO:0000256" key="6">
    <source>
        <dbReference type="ARBA" id="ARBA00023136"/>
    </source>
</evidence>
<evidence type="ECO:0000313" key="9">
    <source>
        <dbReference type="EMBL" id="SHK56593.1"/>
    </source>
</evidence>
<evidence type="ECO:0000256" key="7">
    <source>
        <dbReference type="ARBA" id="ARBA00023237"/>
    </source>
</evidence>